<dbReference type="Pfam" id="PF01381">
    <property type="entry name" value="HTH_3"/>
    <property type="match status" value="1"/>
</dbReference>
<dbReference type="Gene3D" id="1.10.260.40">
    <property type="entry name" value="lambda repressor-like DNA-binding domains"/>
    <property type="match status" value="1"/>
</dbReference>
<reference evidence="3" key="1">
    <citation type="submission" date="2014-05" db="EMBL/GenBank/DDBJ databases">
        <title>Whole genome sequencing of Lactobacillus casei NRIC0644.</title>
        <authorList>
            <person name="Atarashi H."/>
            <person name="Yoshida Y."/>
            <person name="Fujimura S."/>
            <person name="Tanaka N."/>
            <person name="Shiwa Y."/>
            <person name="Yoshikawa H."/>
            <person name="Okada S."/>
            <person name="Nakagawa J."/>
        </authorList>
    </citation>
    <scope>NUCLEOTIDE SEQUENCE [LARGE SCALE GENOMIC DNA]</scope>
    <source>
        <strain evidence="3">NRIC0644</strain>
    </source>
</reference>
<dbReference type="NCBIfam" id="TIGR01716">
    <property type="entry name" value="RGG_Cterm"/>
    <property type="match status" value="1"/>
</dbReference>
<dbReference type="PROSITE" id="PS50943">
    <property type="entry name" value="HTH_CROC1"/>
    <property type="match status" value="1"/>
</dbReference>
<dbReference type="Proteomes" id="UP000032552">
    <property type="component" value="Unassembled WGS sequence"/>
</dbReference>
<dbReference type="GO" id="GO:0003677">
    <property type="term" value="F:DNA binding"/>
    <property type="evidence" value="ECO:0007669"/>
    <property type="project" value="InterPro"/>
</dbReference>
<dbReference type="CDD" id="cd00093">
    <property type="entry name" value="HTH_XRE"/>
    <property type="match status" value="1"/>
</dbReference>
<dbReference type="InterPro" id="IPR053163">
    <property type="entry name" value="HTH-type_regulator_Rgg"/>
</dbReference>
<protein>
    <recommendedName>
        <fullName evidence="1">HTH cro/C1-type domain-containing protein</fullName>
    </recommendedName>
</protein>
<sequence>MKIGQLLRTIRTNKSMSLAQVADAQISSSYLSKIERDQSDITVTKLAHLLERLSTTPEEFLFLVTAGREHDYATRDRLLGTYFGQTLELSADPKDFPKAIQVMKEEISRAQAAFDRHPNLKQQLAVNARVVILATFQSLVVDKAHQLPIRPDLTHATEQYLQRIENWGEFDIYLFIIFSIAMPPVTQRRLLTLALKRSRHYSHYRSAPRLIFHLLDNQITLEFLRQNYDMVATYLNQLKIELVEQQDAEFALRAKFRTGELQVRYGQRDTGAAMLNEAVQIANTLKLSKLADYFNYARRIILNESATSAYKYFGIYID</sequence>
<dbReference type="EMBL" id="BAYM01000381">
    <property type="protein sequence ID" value="GAN37849.1"/>
    <property type="molecule type" value="Genomic_DNA"/>
</dbReference>
<name>A0A0C9Q0B0_LACPA</name>
<feature type="domain" description="HTH cro/C1-type" evidence="1">
    <location>
        <begin position="7"/>
        <end position="60"/>
    </location>
</feature>
<dbReference type="RefSeq" id="WP_003583754.1">
    <property type="nucleotide sequence ID" value="NZ_BAYM01000381.1"/>
</dbReference>
<evidence type="ECO:0000259" key="1">
    <source>
        <dbReference type="PROSITE" id="PS50943"/>
    </source>
</evidence>
<dbReference type="PANTHER" id="PTHR37038">
    <property type="entry name" value="TRANSCRIPTIONAL REGULATOR-RELATED"/>
    <property type="match status" value="1"/>
</dbReference>
<gene>
    <name evidence="2" type="ORF">LC0644_2438</name>
</gene>
<proteinExistence type="predicted"/>
<dbReference type="SUPFAM" id="SSF47413">
    <property type="entry name" value="lambda repressor-like DNA-binding domains"/>
    <property type="match status" value="1"/>
</dbReference>
<evidence type="ECO:0000313" key="3">
    <source>
        <dbReference type="Proteomes" id="UP000032552"/>
    </source>
</evidence>
<dbReference type="AlphaFoldDB" id="A0A0C9Q0B0"/>
<dbReference type="Pfam" id="PF21259">
    <property type="entry name" value="Rgg_C"/>
    <property type="match status" value="1"/>
</dbReference>
<accession>A0A0C9Q0B0</accession>
<evidence type="ECO:0000313" key="2">
    <source>
        <dbReference type="EMBL" id="GAN37849.1"/>
    </source>
</evidence>
<dbReference type="SMART" id="SM00530">
    <property type="entry name" value="HTH_XRE"/>
    <property type="match status" value="1"/>
</dbReference>
<dbReference type="InterPro" id="IPR010982">
    <property type="entry name" value="Lambda_DNA-bd_dom_sf"/>
</dbReference>
<organism evidence="2 3">
    <name type="scientific">Lacticaseibacillus paracasei NRIC 0644</name>
    <dbReference type="NCBI Taxonomy" id="1435038"/>
    <lineage>
        <taxon>Bacteria</taxon>
        <taxon>Bacillati</taxon>
        <taxon>Bacillota</taxon>
        <taxon>Bacilli</taxon>
        <taxon>Lactobacillales</taxon>
        <taxon>Lactobacillaceae</taxon>
        <taxon>Lacticaseibacillus</taxon>
    </lineage>
</organism>
<comment type="caution">
    <text evidence="2">The sequence shown here is derived from an EMBL/GenBank/DDBJ whole genome shotgun (WGS) entry which is preliminary data.</text>
</comment>
<dbReference type="InterPro" id="IPR010057">
    <property type="entry name" value="Transcription_activator_Rgg_C"/>
</dbReference>
<dbReference type="InterPro" id="IPR001387">
    <property type="entry name" value="Cro/C1-type_HTH"/>
</dbReference>